<keyword evidence="1" id="KW-0812">Transmembrane</keyword>
<proteinExistence type="predicted"/>
<name>A0A7W5PCN5_9GAMM</name>
<feature type="transmembrane region" description="Helical" evidence="1">
    <location>
        <begin position="60"/>
        <end position="78"/>
    </location>
</feature>
<feature type="transmembrane region" description="Helical" evidence="1">
    <location>
        <begin position="120"/>
        <end position="140"/>
    </location>
</feature>
<dbReference type="Proteomes" id="UP000553442">
    <property type="component" value="Unassembled WGS sequence"/>
</dbReference>
<dbReference type="RefSeq" id="WP_183333541.1">
    <property type="nucleotide sequence ID" value="NZ_JACHZF010000026.1"/>
</dbReference>
<evidence type="ECO:0000313" key="3">
    <source>
        <dbReference type="Proteomes" id="UP000553442"/>
    </source>
</evidence>
<keyword evidence="3" id="KW-1185">Reference proteome</keyword>
<keyword evidence="1" id="KW-1133">Transmembrane helix</keyword>
<dbReference type="AlphaFoldDB" id="A0A7W5PCN5"/>
<feature type="transmembrane region" description="Helical" evidence="1">
    <location>
        <begin position="35"/>
        <end position="53"/>
    </location>
</feature>
<feature type="transmembrane region" description="Helical" evidence="1">
    <location>
        <begin position="12"/>
        <end position="29"/>
    </location>
</feature>
<protein>
    <recommendedName>
        <fullName evidence="4">GGDEF domain-containing protein</fullName>
    </recommendedName>
</protein>
<keyword evidence="1" id="KW-0472">Membrane</keyword>
<accession>A0A7W5PCN5</accession>
<sequence>MQSKYKVGLLRLNLMVAALLPALMAPASSTLTEALLLWLAAGWLGISAALVEFSHRRPALVPWQLLPSVLLAALLWSAPERHPLWLWAWAALIMLPQPAWMAALNALLAGLTWSWLARTMPLEHAVVSGLLLAAMMLLGLSRARDLQPLRGLARRRLHLIPGLRLWPRAQLARDLTRERARAQRDGVHCELLLLRTSRQDLWPRAQRLCELTRSFEHCYRLDGRTLGALLLSRDPAQAVQRRRALLDGLGPCDRLRAVPLGRIASLGEECRALQRQPEPMTVVHEVDHG</sequence>
<evidence type="ECO:0008006" key="4">
    <source>
        <dbReference type="Google" id="ProtNLM"/>
    </source>
</evidence>
<gene>
    <name evidence="2" type="ORF">BDK63_003105</name>
</gene>
<dbReference type="EMBL" id="JACHZF010000026">
    <property type="protein sequence ID" value="MBB3332211.1"/>
    <property type="molecule type" value="Genomic_DNA"/>
</dbReference>
<reference evidence="2 3" key="1">
    <citation type="submission" date="2020-08" db="EMBL/GenBank/DDBJ databases">
        <title>Genomic Encyclopedia of Archaeal and Bacterial Type Strains, Phase II (KMG-II): from individual species to whole genera.</title>
        <authorList>
            <person name="Goeker M."/>
        </authorList>
    </citation>
    <scope>NUCLEOTIDE SEQUENCE [LARGE SCALE GENOMIC DNA]</scope>
    <source>
        <strain evidence="2 3">5AG</strain>
    </source>
</reference>
<evidence type="ECO:0000313" key="2">
    <source>
        <dbReference type="EMBL" id="MBB3332211.1"/>
    </source>
</evidence>
<organism evidence="2 3">
    <name type="scientific">Halomonas campaniensis</name>
    <dbReference type="NCBI Taxonomy" id="213554"/>
    <lineage>
        <taxon>Bacteria</taxon>
        <taxon>Pseudomonadati</taxon>
        <taxon>Pseudomonadota</taxon>
        <taxon>Gammaproteobacteria</taxon>
        <taxon>Oceanospirillales</taxon>
        <taxon>Halomonadaceae</taxon>
        <taxon>Halomonas</taxon>
    </lineage>
</organism>
<comment type="caution">
    <text evidence="2">The sequence shown here is derived from an EMBL/GenBank/DDBJ whole genome shotgun (WGS) entry which is preliminary data.</text>
</comment>
<evidence type="ECO:0000256" key="1">
    <source>
        <dbReference type="SAM" id="Phobius"/>
    </source>
</evidence>